<keyword evidence="5 10" id="KW-0472">Membrane</keyword>
<comment type="catalytic activity">
    <reaction evidence="8">
        <text>fluoride(in) = fluoride(out)</text>
        <dbReference type="Rhea" id="RHEA:76159"/>
        <dbReference type="ChEBI" id="CHEBI:17051"/>
    </reaction>
    <physiologicalReaction direction="left-to-right" evidence="8">
        <dbReference type="Rhea" id="RHEA:76160"/>
    </physiologicalReaction>
</comment>
<proteinExistence type="inferred from homology"/>
<dbReference type="RefSeq" id="WP_091281045.1">
    <property type="nucleotide sequence ID" value="NZ_LT629804.1"/>
</dbReference>
<evidence type="ECO:0000256" key="7">
    <source>
        <dbReference type="ARBA" id="ARBA00035120"/>
    </source>
</evidence>
<dbReference type="OrthoDB" id="5148600at2"/>
<evidence type="ECO:0000256" key="8">
    <source>
        <dbReference type="ARBA" id="ARBA00035585"/>
    </source>
</evidence>
<gene>
    <name evidence="10" type="primary">fluC</name>
    <name evidence="10" type="synonym">crcB</name>
    <name evidence="11" type="ORF">SAMN04489737_1206</name>
</gene>
<evidence type="ECO:0000256" key="2">
    <source>
        <dbReference type="ARBA" id="ARBA00022475"/>
    </source>
</evidence>
<dbReference type="GO" id="GO:0140114">
    <property type="term" value="P:cellular detoxification of fluoride"/>
    <property type="evidence" value="ECO:0007669"/>
    <property type="project" value="UniProtKB-UniRule"/>
</dbReference>
<organism evidence="11 12">
    <name type="scientific">Arcanobacterium phocae</name>
    <dbReference type="NCBI Taxonomy" id="131112"/>
    <lineage>
        <taxon>Bacteria</taxon>
        <taxon>Bacillati</taxon>
        <taxon>Actinomycetota</taxon>
        <taxon>Actinomycetes</taxon>
        <taxon>Actinomycetales</taxon>
        <taxon>Actinomycetaceae</taxon>
        <taxon>Arcanobacterium</taxon>
    </lineage>
</organism>
<feature type="binding site" evidence="10">
    <location>
        <position position="70"/>
    </location>
    <ligand>
        <name>Na(+)</name>
        <dbReference type="ChEBI" id="CHEBI:29101"/>
        <note>structural</note>
    </ligand>
</feature>
<keyword evidence="10" id="KW-0915">Sodium</keyword>
<feature type="transmembrane region" description="Helical" evidence="10">
    <location>
        <begin position="89"/>
        <end position="112"/>
    </location>
</feature>
<evidence type="ECO:0000256" key="9">
    <source>
        <dbReference type="ARBA" id="ARBA00049940"/>
    </source>
</evidence>
<evidence type="ECO:0000256" key="4">
    <source>
        <dbReference type="ARBA" id="ARBA00022989"/>
    </source>
</evidence>
<keyword evidence="10" id="KW-0813">Transport</keyword>
<evidence type="ECO:0000313" key="11">
    <source>
        <dbReference type="EMBL" id="SDU80446.1"/>
    </source>
</evidence>
<dbReference type="GO" id="GO:0046872">
    <property type="term" value="F:metal ion binding"/>
    <property type="evidence" value="ECO:0007669"/>
    <property type="project" value="UniProtKB-KW"/>
</dbReference>
<feature type="transmembrane region" description="Helical" evidence="10">
    <location>
        <begin position="31"/>
        <end position="49"/>
    </location>
</feature>
<dbReference type="HAMAP" id="MF_00454">
    <property type="entry name" value="FluC"/>
    <property type="match status" value="1"/>
</dbReference>
<dbReference type="InterPro" id="IPR003691">
    <property type="entry name" value="FluC"/>
</dbReference>
<keyword evidence="10" id="KW-0406">Ion transport</keyword>
<dbReference type="Pfam" id="PF02537">
    <property type="entry name" value="CRCB"/>
    <property type="match status" value="1"/>
</dbReference>
<name>A0A1H2LJ74_9ACTO</name>
<comment type="function">
    <text evidence="9 10">Fluoride-specific ion channel. Important for reducing fluoride concentration in the cell, thus reducing its toxicity.</text>
</comment>
<dbReference type="GO" id="GO:0062054">
    <property type="term" value="F:fluoride channel activity"/>
    <property type="evidence" value="ECO:0007669"/>
    <property type="project" value="UniProtKB-UniRule"/>
</dbReference>
<accession>A0A1H2LJ74</accession>
<keyword evidence="2 10" id="KW-1003">Cell membrane</keyword>
<evidence type="ECO:0000256" key="5">
    <source>
        <dbReference type="ARBA" id="ARBA00023136"/>
    </source>
</evidence>
<dbReference type="GeneID" id="65344940"/>
<keyword evidence="3 10" id="KW-0812">Transmembrane</keyword>
<dbReference type="STRING" id="131112.SAMN04489737_1206"/>
<dbReference type="AlphaFoldDB" id="A0A1H2LJ74"/>
<keyword evidence="10" id="KW-0479">Metal-binding</keyword>
<dbReference type="EMBL" id="LT629804">
    <property type="protein sequence ID" value="SDU80446.1"/>
    <property type="molecule type" value="Genomic_DNA"/>
</dbReference>
<keyword evidence="4 10" id="KW-1133">Transmembrane helix</keyword>
<comment type="subcellular location">
    <subcellularLocation>
        <location evidence="1 10">Cell membrane</location>
        <topology evidence="1 10">Multi-pass membrane protein</topology>
    </subcellularLocation>
</comment>
<feature type="transmembrane region" description="Helical" evidence="10">
    <location>
        <begin position="56"/>
        <end position="77"/>
    </location>
</feature>
<feature type="binding site" evidence="10">
    <location>
        <position position="67"/>
    </location>
    <ligand>
        <name>Na(+)</name>
        <dbReference type="ChEBI" id="CHEBI:29101"/>
        <note>structural</note>
    </ligand>
</feature>
<evidence type="ECO:0000256" key="3">
    <source>
        <dbReference type="ARBA" id="ARBA00022692"/>
    </source>
</evidence>
<sequence length="117" mass="12018">MIALIAIAGGLGAVARYWTDTWLKRLGFSGLWSTAVINVIGAVFLGAIISGGFGALISAVLGAGFCGGFTTFSTASVETGRLLLARRAGYAVGYMVAMCVLSVCSVFLGTLLGDLFR</sequence>
<evidence type="ECO:0000256" key="6">
    <source>
        <dbReference type="ARBA" id="ARBA00023303"/>
    </source>
</evidence>
<protein>
    <recommendedName>
        <fullName evidence="10">Fluoride-specific ion channel FluC</fullName>
    </recommendedName>
</protein>
<keyword evidence="12" id="KW-1185">Reference proteome</keyword>
<keyword evidence="6 10" id="KW-0407">Ion channel</keyword>
<reference evidence="12" key="1">
    <citation type="submission" date="2016-10" db="EMBL/GenBank/DDBJ databases">
        <authorList>
            <person name="Varghese N."/>
            <person name="Submissions S."/>
        </authorList>
    </citation>
    <scope>NUCLEOTIDE SEQUENCE [LARGE SCALE GENOMIC DNA]</scope>
    <source>
        <strain evidence="12">DSM 10002</strain>
    </source>
</reference>
<evidence type="ECO:0000256" key="1">
    <source>
        <dbReference type="ARBA" id="ARBA00004651"/>
    </source>
</evidence>
<evidence type="ECO:0000313" key="12">
    <source>
        <dbReference type="Proteomes" id="UP000214355"/>
    </source>
</evidence>
<comment type="similarity">
    <text evidence="7 10">Belongs to the fluoride channel Fluc/FEX (TC 1.A.43) family.</text>
</comment>
<dbReference type="Proteomes" id="UP000214355">
    <property type="component" value="Chromosome I"/>
</dbReference>
<comment type="activity regulation">
    <text evidence="10">Na(+) is not transported, but it plays an essential structural role and its presence is essential for fluoride channel function.</text>
</comment>
<dbReference type="GO" id="GO:0005886">
    <property type="term" value="C:plasma membrane"/>
    <property type="evidence" value="ECO:0007669"/>
    <property type="project" value="UniProtKB-SubCell"/>
</dbReference>
<evidence type="ECO:0000256" key="10">
    <source>
        <dbReference type="HAMAP-Rule" id="MF_00454"/>
    </source>
</evidence>